<dbReference type="PROSITE" id="PS50240">
    <property type="entry name" value="TRYPSIN_DOM"/>
    <property type="match status" value="1"/>
</dbReference>
<reference evidence="7" key="3">
    <citation type="submission" date="2025-09" db="UniProtKB">
        <authorList>
            <consortium name="Ensembl"/>
        </authorList>
    </citation>
    <scope>IDENTIFICATION</scope>
</reference>
<dbReference type="GO" id="GO:0005615">
    <property type="term" value="C:extracellular space"/>
    <property type="evidence" value="ECO:0000318"/>
    <property type="project" value="GO_Central"/>
</dbReference>
<organism evidence="7 8">
    <name type="scientific">Monodelphis domestica</name>
    <name type="common">Gray short-tailed opossum</name>
    <dbReference type="NCBI Taxonomy" id="13616"/>
    <lineage>
        <taxon>Eukaryota</taxon>
        <taxon>Metazoa</taxon>
        <taxon>Chordata</taxon>
        <taxon>Craniata</taxon>
        <taxon>Vertebrata</taxon>
        <taxon>Euteleostomi</taxon>
        <taxon>Mammalia</taxon>
        <taxon>Metatheria</taxon>
        <taxon>Didelphimorphia</taxon>
        <taxon>Didelphidae</taxon>
        <taxon>Monodelphis</taxon>
    </lineage>
</organism>
<dbReference type="InterPro" id="IPR001254">
    <property type="entry name" value="Trypsin_dom"/>
</dbReference>
<dbReference type="GO" id="GO:0006508">
    <property type="term" value="P:proteolysis"/>
    <property type="evidence" value="ECO:0000318"/>
    <property type="project" value="GO_Central"/>
</dbReference>
<evidence type="ECO:0000256" key="4">
    <source>
        <dbReference type="ARBA" id="ARBA00023157"/>
    </source>
</evidence>
<keyword evidence="1" id="KW-0645">Protease</keyword>
<evidence type="ECO:0000256" key="1">
    <source>
        <dbReference type="ARBA" id="ARBA00022670"/>
    </source>
</evidence>
<dbReference type="SUPFAM" id="SSF50494">
    <property type="entry name" value="Trypsin-like serine proteases"/>
    <property type="match status" value="1"/>
</dbReference>
<dbReference type="Proteomes" id="UP000002280">
    <property type="component" value="Chromosome 6"/>
</dbReference>
<dbReference type="PROSITE" id="PS00134">
    <property type="entry name" value="TRYPSIN_HIS"/>
    <property type="match status" value="1"/>
</dbReference>
<feature type="region of interest" description="Disordered" evidence="5">
    <location>
        <begin position="17"/>
        <end position="63"/>
    </location>
</feature>
<dbReference type="PANTHER" id="PTHR24252:SF17">
    <property type="entry name" value="SUPPRESSOR OF TUMORIGENICITY 14 PROTEIN HOMOLOG-RELATED"/>
    <property type="match status" value="1"/>
</dbReference>
<dbReference type="GeneTree" id="ENSGT00940000155138"/>
<feature type="domain" description="Peptidase S1" evidence="6">
    <location>
        <begin position="58"/>
        <end position="299"/>
    </location>
</feature>
<dbReference type="InterPro" id="IPR001314">
    <property type="entry name" value="Peptidase_S1A"/>
</dbReference>
<keyword evidence="8" id="KW-1185">Reference proteome</keyword>
<dbReference type="InterPro" id="IPR009003">
    <property type="entry name" value="Peptidase_S1_PA"/>
</dbReference>
<evidence type="ECO:0000256" key="5">
    <source>
        <dbReference type="SAM" id="MobiDB-lite"/>
    </source>
</evidence>
<keyword evidence="3" id="KW-0720">Serine protease</keyword>
<keyword evidence="4" id="KW-1015">Disulfide bond</keyword>
<reference evidence="7 8" key="1">
    <citation type="journal article" date="2007" name="Nature">
        <title>Genome of the marsupial Monodelphis domestica reveals innovation in non-coding sequences.</title>
        <authorList>
            <person name="Mikkelsen T.S."/>
            <person name="Wakefield M.J."/>
            <person name="Aken B."/>
            <person name="Amemiya C.T."/>
            <person name="Chang J.L."/>
            <person name="Duke S."/>
            <person name="Garber M."/>
            <person name="Gentles A.J."/>
            <person name="Goodstadt L."/>
            <person name="Heger A."/>
            <person name="Jurka J."/>
            <person name="Kamal M."/>
            <person name="Mauceli E."/>
            <person name="Searle S.M."/>
            <person name="Sharpe T."/>
            <person name="Baker M.L."/>
            <person name="Batzer M.A."/>
            <person name="Benos P.V."/>
            <person name="Belov K."/>
            <person name="Clamp M."/>
            <person name="Cook A."/>
            <person name="Cuff J."/>
            <person name="Das R."/>
            <person name="Davidow L."/>
            <person name="Deakin J.E."/>
            <person name="Fazzari M.J."/>
            <person name="Glass J.L."/>
            <person name="Grabherr M."/>
            <person name="Greally J.M."/>
            <person name="Gu W."/>
            <person name="Hore T.A."/>
            <person name="Huttley G.A."/>
            <person name="Kleber M."/>
            <person name="Jirtle R.L."/>
            <person name="Koina E."/>
            <person name="Lee J.T."/>
            <person name="Mahony S."/>
            <person name="Marra M.A."/>
            <person name="Miller R.D."/>
            <person name="Nicholls R.D."/>
            <person name="Oda M."/>
            <person name="Papenfuss A.T."/>
            <person name="Parra Z.E."/>
            <person name="Pollock D.D."/>
            <person name="Ray D.A."/>
            <person name="Schein J.E."/>
            <person name="Speed T.P."/>
            <person name="Thompson K."/>
            <person name="VandeBerg J.L."/>
            <person name="Wade C.M."/>
            <person name="Walker J.A."/>
            <person name="Waters P.D."/>
            <person name="Webber C."/>
            <person name="Weidman J.R."/>
            <person name="Xie X."/>
            <person name="Zody M.C."/>
            <person name="Baldwin J."/>
            <person name="Abdouelleil A."/>
            <person name="Abdulkadir J."/>
            <person name="Abebe A."/>
            <person name="Abera B."/>
            <person name="Abreu J."/>
            <person name="Acer S.C."/>
            <person name="Aftuck L."/>
            <person name="Alexander A."/>
            <person name="An P."/>
            <person name="Anderson E."/>
            <person name="Anderson S."/>
            <person name="Arachi H."/>
            <person name="Azer M."/>
            <person name="Bachantsang P."/>
            <person name="Barry A."/>
            <person name="Bayul T."/>
            <person name="Berlin A."/>
            <person name="Bessette D."/>
            <person name="Bloom T."/>
            <person name="Bloom T."/>
            <person name="Boguslavskiy L."/>
            <person name="Bonnet C."/>
            <person name="Boukhgalter B."/>
            <person name="Bourzgui I."/>
            <person name="Brown A."/>
            <person name="Cahill P."/>
            <person name="Channer S."/>
            <person name="Cheshatsang Y."/>
            <person name="Chuda L."/>
            <person name="Citroen M."/>
            <person name="Collymore A."/>
            <person name="Cooke P."/>
            <person name="Costello M."/>
            <person name="D'Aco K."/>
            <person name="Daza R."/>
            <person name="De Haan G."/>
            <person name="DeGray S."/>
            <person name="DeMaso C."/>
            <person name="Dhargay N."/>
            <person name="Dooley K."/>
            <person name="Dooley E."/>
            <person name="Doricent M."/>
            <person name="Dorje P."/>
            <person name="Dorjee K."/>
            <person name="Dupes A."/>
            <person name="Elong R."/>
            <person name="Falk J."/>
            <person name="Farina A."/>
            <person name="Faro S."/>
            <person name="Ferguson D."/>
            <person name="Fisher S."/>
            <person name="Foley C.D."/>
            <person name="Franke A."/>
            <person name="Friedrich D."/>
            <person name="Gadbois L."/>
            <person name="Gearin G."/>
            <person name="Gearin C.R."/>
            <person name="Giannoukos G."/>
            <person name="Goode T."/>
            <person name="Graham J."/>
            <person name="Grandbois E."/>
            <person name="Grewal S."/>
            <person name="Gyaltsen K."/>
            <person name="Hafez N."/>
            <person name="Hagos B."/>
            <person name="Hall J."/>
            <person name="Henson C."/>
            <person name="Hollinger A."/>
            <person name="Honan T."/>
            <person name="Huard M.D."/>
            <person name="Hughes L."/>
            <person name="Hurhula B."/>
            <person name="Husby M.E."/>
            <person name="Kamat A."/>
            <person name="Kanga B."/>
            <person name="Kashin S."/>
            <person name="Khazanovich D."/>
            <person name="Kisner P."/>
            <person name="Lance K."/>
            <person name="Lara M."/>
            <person name="Lee W."/>
            <person name="Lennon N."/>
            <person name="Letendre F."/>
            <person name="LeVine R."/>
            <person name="Lipovsky A."/>
            <person name="Liu X."/>
            <person name="Liu J."/>
            <person name="Liu S."/>
            <person name="Lokyitsang T."/>
            <person name="Lokyitsang Y."/>
            <person name="Lubonja R."/>
            <person name="Lui A."/>
            <person name="MacDonald P."/>
            <person name="Magnisalis V."/>
            <person name="Maru K."/>
            <person name="Matthews C."/>
            <person name="McCusker W."/>
            <person name="McDonough S."/>
            <person name="Mehta T."/>
            <person name="Meldrim J."/>
            <person name="Meneus L."/>
            <person name="Mihai O."/>
            <person name="Mihalev A."/>
            <person name="Mihova T."/>
            <person name="Mittelman R."/>
            <person name="Mlenga V."/>
            <person name="Montmayeur A."/>
            <person name="Mulrain L."/>
            <person name="Navidi A."/>
            <person name="Naylor J."/>
            <person name="Negash T."/>
            <person name="Nguyen T."/>
            <person name="Nguyen N."/>
            <person name="Nicol R."/>
            <person name="Norbu C."/>
            <person name="Norbu N."/>
            <person name="Novod N."/>
            <person name="O'Neill B."/>
            <person name="Osman S."/>
            <person name="Markiewicz E."/>
            <person name="Oyono O.L."/>
            <person name="Patti C."/>
            <person name="Phunkhang P."/>
            <person name="Pierre F."/>
            <person name="Priest M."/>
            <person name="Raghuraman S."/>
            <person name="Rege F."/>
            <person name="Reyes R."/>
            <person name="Rise C."/>
            <person name="Rogov P."/>
            <person name="Ross K."/>
            <person name="Ryan E."/>
            <person name="Settipalli S."/>
            <person name="Shea T."/>
            <person name="Sherpa N."/>
            <person name="Shi L."/>
            <person name="Shih D."/>
            <person name="Sparrow T."/>
            <person name="Spaulding J."/>
            <person name="Stalker J."/>
            <person name="Stange-Thomann N."/>
            <person name="Stavropoulos S."/>
            <person name="Stone C."/>
            <person name="Strader C."/>
            <person name="Tesfaye S."/>
            <person name="Thomson T."/>
            <person name="Thoulutsang Y."/>
            <person name="Thoulutsang D."/>
            <person name="Topham K."/>
            <person name="Topping I."/>
            <person name="Tsamla T."/>
            <person name="Vassiliev H."/>
            <person name="Vo A."/>
            <person name="Wangchuk T."/>
            <person name="Wangdi T."/>
            <person name="Weiand M."/>
            <person name="Wilkinson J."/>
            <person name="Wilson A."/>
            <person name="Yadav S."/>
            <person name="Young G."/>
            <person name="Yu Q."/>
            <person name="Zembek L."/>
            <person name="Zhong D."/>
            <person name="Zimmer A."/>
            <person name="Zwirko Z."/>
            <person name="Jaffe D.B."/>
            <person name="Alvarez P."/>
            <person name="Brockman W."/>
            <person name="Butler J."/>
            <person name="Chin C."/>
            <person name="Gnerre S."/>
            <person name="MacCallum I."/>
            <person name="Graves J.A."/>
            <person name="Ponting C.P."/>
            <person name="Breen M."/>
            <person name="Samollow P.B."/>
            <person name="Lander E.S."/>
            <person name="Lindblad-Toh K."/>
        </authorList>
    </citation>
    <scope>NUCLEOTIDE SEQUENCE [LARGE SCALE GENOMIC DNA]</scope>
</reference>
<dbReference type="STRING" id="13616.ENSMODP00000043913"/>
<evidence type="ECO:0000256" key="3">
    <source>
        <dbReference type="ARBA" id="ARBA00022825"/>
    </source>
</evidence>
<feature type="compositionally biased region" description="Basic and acidic residues" evidence="5">
    <location>
        <begin position="38"/>
        <end position="49"/>
    </location>
</feature>
<dbReference type="PRINTS" id="PR00722">
    <property type="entry name" value="CHYMOTRYPSIN"/>
</dbReference>
<dbReference type="InterPro" id="IPR043504">
    <property type="entry name" value="Peptidase_S1_PA_chymotrypsin"/>
</dbReference>
<protein>
    <recommendedName>
        <fullName evidence="6">Peptidase S1 domain-containing protein</fullName>
    </recommendedName>
</protein>
<dbReference type="InParanoid" id="A0A5F8G8V9"/>
<dbReference type="Pfam" id="PF00089">
    <property type="entry name" value="Trypsin"/>
    <property type="match status" value="1"/>
</dbReference>
<dbReference type="InterPro" id="IPR018114">
    <property type="entry name" value="TRYPSIN_HIS"/>
</dbReference>
<evidence type="ECO:0000256" key="2">
    <source>
        <dbReference type="ARBA" id="ARBA00022801"/>
    </source>
</evidence>
<reference evidence="7" key="2">
    <citation type="submission" date="2025-08" db="UniProtKB">
        <authorList>
            <consortium name="Ensembl"/>
        </authorList>
    </citation>
    <scope>IDENTIFICATION</scope>
</reference>
<accession>A0A5F8G8V9</accession>
<evidence type="ECO:0000313" key="8">
    <source>
        <dbReference type="Proteomes" id="UP000002280"/>
    </source>
</evidence>
<dbReference type="PANTHER" id="PTHR24252">
    <property type="entry name" value="ACROSIN-RELATED"/>
    <property type="match status" value="1"/>
</dbReference>
<sequence>NVPDTLLLRSLHFPGTLGAAGSGKGEAAPGRAQNPGREGGEREKAERAPKGTSWESRIVGGGAAQRGQWPWQVSLRERGQHVCGGSLISRQWVLTAAHCVPSSLNPRDLQIQLGEQILYTKPRYSILIPVRHIVLHPHYDGDALHGKDMALLKITRPVPFSNFIQPITLAPPGTQVPQKTLCWVTGWGDIRKNGEIEGMPLPRSYPLQEVDVRIVDTQTCRVLYDPEPIGDAMLCAGQGQGRKSFCDGDSGGPLVCQGRNRRWLQVGVVSFTWGCAEPQFPGVYSRVSSFVPWIRQYVPLPPALA</sequence>
<dbReference type="Bgee" id="ENSMODG00000016208">
    <property type="expression patterns" value="Expressed in kidney and 8 other cell types or tissues"/>
</dbReference>
<evidence type="ECO:0000313" key="7">
    <source>
        <dbReference type="Ensembl" id="ENSMODP00000043913.1"/>
    </source>
</evidence>
<keyword evidence="2" id="KW-0378">Hydrolase</keyword>
<dbReference type="AlphaFoldDB" id="A0A5F8G8V9"/>
<dbReference type="Ensembl" id="ENSMODT00000058967.1">
    <property type="protein sequence ID" value="ENSMODP00000043913.1"/>
    <property type="gene ID" value="ENSMODG00000016208.4"/>
</dbReference>
<dbReference type="Gene3D" id="2.40.10.10">
    <property type="entry name" value="Trypsin-like serine proteases"/>
    <property type="match status" value="1"/>
</dbReference>
<dbReference type="SMART" id="SM00020">
    <property type="entry name" value="Tryp_SPc"/>
    <property type="match status" value="1"/>
</dbReference>
<name>A0A5F8G8V9_MONDO</name>
<dbReference type="FunFam" id="2.40.10.10:FF:000116">
    <property type="entry name" value="Serine protease P16"/>
    <property type="match status" value="1"/>
</dbReference>
<evidence type="ECO:0000259" key="6">
    <source>
        <dbReference type="PROSITE" id="PS50240"/>
    </source>
</evidence>
<dbReference type="GO" id="GO:0004252">
    <property type="term" value="F:serine-type endopeptidase activity"/>
    <property type="evidence" value="ECO:0000318"/>
    <property type="project" value="GO_Central"/>
</dbReference>
<proteinExistence type="predicted"/>
<dbReference type="CDD" id="cd00190">
    <property type="entry name" value="Tryp_SPc"/>
    <property type="match status" value="1"/>
</dbReference>